<dbReference type="Proteomes" id="UP000274346">
    <property type="component" value="Chromosome"/>
</dbReference>
<dbReference type="KEGG" id="rtg:NCTC13098_04972"/>
<dbReference type="AlphaFoldDB" id="A0A3P8JNU0"/>
<accession>A0A3P8JNU0</accession>
<dbReference type="GO" id="GO:0003677">
    <property type="term" value="F:DNA binding"/>
    <property type="evidence" value="ECO:0007669"/>
    <property type="project" value="UniProtKB-KW"/>
</dbReference>
<feature type="region of interest" description="Disordered" evidence="5">
    <location>
        <begin position="1"/>
        <end position="25"/>
    </location>
</feature>
<evidence type="ECO:0000259" key="6">
    <source>
        <dbReference type="Pfam" id="PF00589"/>
    </source>
</evidence>
<dbReference type="InterPro" id="IPR010998">
    <property type="entry name" value="Integrase_recombinase_N"/>
</dbReference>
<dbReference type="Gene3D" id="1.10.443.10">
    <property type="entry name" value="Intergrase catalytic core"/>
    <property type="match status" value="1"/>
</dbReference>
<dbReference type="EMBL" id="LR131271">
    <property type="protein sequence ID" value="VDR28588.1"/>
    <property type="molecule type" value="Genomic_DNA"/>
</dbReference>
<evidence type="ECO:0000256" key="3">
    <source>
        <dbReference type="ARBA" id="ARBA00023125"/>
    </source>
</evidence>
<keyword evidence="3" id="KW-0238">DNA-binding</keyword>
<proteinExistence type="inferred from homology"/>
<gene>
    <name evidence="7" type="ORF">NCTC13098_04972</name>
</gene>
<dbReference type="InterPro" id="IPR013762">
    <property type="entry name" value="Integrase-like_cat_sf"/>
</dbReference>
<dbReference type="InterPro" id="IPR011010">
    <property type="entry name" value="DNA_brk_join_enz"/>
</dbReference>
<keyword evidence="2" id="KW-0229">DNA integration</keyword>
<evidence type="ECO:0000256" key="2">
    <source>
        <dbReference type="ARBA" id="ARBA00022908"/>
    </source>
</evidence>
<protein>
    <submittedName>
        <fullName evidence="7">Site-specific recombinase XerD</fullName>
    </submittedName>
</protein>
<evidence type="ECO:0000256" key="5">
    <source>
        <dbReference type="SAM" id="MobiDB-lite"/>
    </source>
</evidence>
<reference evidence="7 8" key="1">
    <citation type="submission" date="2018-12" db="EMBL/GenBank/DDBJ databases">
        <authorList>
            <consortium name="Pathogen Informatics"/>
        </authorList>
    </citation>
    <scope>NUCLEOTIDE SEQUENCE [LARGE SCALE GENOMIC DNA]</scope>
    <source>
        <strain evidence="7 8">NCTC13098</strain>
    </source>
</reference>
<dbReference type="Gene3D" id="1.10.150.130">
    <property type="match status" value="1"/>
</dbReference>
<feature type="domain" description="Tyr recombinase" evidence="6">
    <location>
        <begin position="179"/>
        <end position="305"/>
    </location>
</feature>
<dbReference type="InterPro" id="IPR050808">
    <property type="entry name" value="Phage_Integrase"/>
</dbReference>
<evidence type="ECO:0000256" key="1">
    <source>
        <dbReference type="ARBA" id="ARBA00008857"/>
    </source>
</evidence>
<dbReference type="GO" id="GO:0006310">
    <property type="term" value="P:DNA recombination"/>
    <property type="evidence" value="ECO:0007669"/>
    <property type="project" value="UniProtKB-KW"/>
</dbReference>
<comment type="similarity">
    <text evidence="1">Belongs to the 'phage' integrase family.</text>
</comment>
<evidence type="ECO:0000313" key="8">
    <source>
        <dbReference type="Proteomes" id="UP000274346"/>
    </source>
</evidence>
<organism evidence="7 8">
    <name type="scientific">Raoultella terrigena</name>
    <name type="common">Klebsiella terrigena</name>
    <dbReference type="NCBI Taxonomy" id="577"/>
    <lineage>
        <taxon>Bacteria</taxon>
        <taxon>Pseudomonadati</taxon>
        <taxon>Pseudomonadota</taxon>
        <taxon>Gammaproteobacteria</taxon>
        <taxon>Enterobacterales</taxon>
        <taxon>Enterobacteriaceae</taxon>
        <taxon>Klebsiella/Raoultella group</taxon>
        <taxon>Raoultella</taxon>
    </lineage>
</organism>
<name>A0A3P8JNU0_RAOTE</name>
<evidence type="ECO:0000256" key="4">
    <source>
        <dbReference type="ARBA" id="ARBA00023172"/>
    </source>
</evidence>
<dbReference type="Pfam" id="PF00589">
    <property type="entry name" value="Phage_integrase"/>
    <property type="match status" value="1"/>
</dbReference>
<dbReference type="PANTHER" id="PTHR30629:SF2">
    <property type="entry name" value="PROPHAGE INTEGRASE INTS-RELATED"/>
    <property type="match status" value="1"/>
</dbReference>
<dbReference type="PANTHER" id="PTHR30629">
    <property type="entry name" value="PROPHAGE INTEGRASE"/>
    <property type="match status" value="1"/>
</dbReference>
<keyword evidence="4" id="KW-0233">DNA recombination</keyword>
<dbReference type="GO" id="GO:0015074">
    <property type="term" value="P:DNA integration"/>
    <property type="evidence" value="ECO:0007669"/>
    <property type="project" value="UniProtKB-KW"/>
</dbReference>
<dbReference type="InterPro" id="IPR002104">
    <property type="entry name" value="Integrase_catalytic"/>
</dbReference>
<dbReference type="SUPFAM" id="SSF56349">
    <property type="entry name" value="DNA breaking-rejoining enzymes"/>
    <property type="match status" value="1"/>
</dbReference>
<sequence length="353" mass="40748">MLQRNQISTPFMGRPRKNPADAQLPPRVTKNKYSYVWKPKGTKISVTLGKIRDTTMSALWRKYEEEKAKRHDVMTFAKLWGMFLESPTFTELAQRTQKDYQQHERRLLPVFGKVKADDIKIEQVRIYMDRRGLSSKNQANQEVSSMSRVYGWGFERGYVKGNPCKGIRKFTLVDRDVYITDEDYLAIYQHARTEIQVAMEISYLCAAREGDVFDLKISDLMERGIFIEQNKTGKKQIKEWSPRLRDAIEMARVHLVGRSAAGYVIPSPSGGRLNRKTFNTWWNDAKREAGLKLGRKISGTFHDIKAKAISDFEGSSKDKQLFSGHKTELQVATYDRKVKISPTLNVPPLQKDE</sequence>
<evidence type="ECO:0000313" key="7">
    <source>
        <dbReference type="EMBL" id="VDR28588.1"/>
    </source>
</evidence>